<dbReference type="PANTHER" id="PTHR47099:SF1">
    <property type="entry name" value="METHYLCOBAMIDE:COM METHYLTRANSFERASE MTBA"/>
    <property type="match status" value="1"/>
</dbReference>
<dbReference type="GO" id="GO:0008168">
    <property type="term" value="F:methyltransferase activity"/>
    <property type="evidence" value="ECO:0007669"/>
    <property type="project" value="UniProtKB-KW"/>
</dbReference>
<reference evidence="2 3" key="1">
    <citation type="submission" date="2018-06" db="EMBL/GenBank/DDBJ databases">
        <title>Noncontiguous genome sequence of Ruminococcaceae bacterium ASD2818.</title>
        <authorList>
            <person name="Chaplin A.V."/>
            <person name="Sokolova S.R."/>
            <person name="Kochetkova T.O."/>
            <person name="Goltsov A.Y."/>
            <person name="Trofimov D.Y."/>
            <person name="Efimov B.A."/>
        </authorList>
    </citation>
    <scope>NUCLEOTIDE SEQUENCE [LARGE SCALE GENOMIC DNA]</scope>
    <source>
        <strain evidence="2 3">ASD2818</strain>
    </source>
</reference>
<keyword evidence="3" id="KW-1185">Reference proteome</keyword>
<dbReference type="InterPro" id="IPR038071">
    <property type="entry name" value="UROD/MetE-like_sf"/>
</dbReference>
<dbReference type="EMBL" id="QLYR01000001">
    <property type="protein sequence ID" value="RAQ29963.1"/>
    <property type="molecule type" value="Genomic_DNA"/>
</dbReference>
<evidence type="ECO:0000313" key="2">
    <source>
        <dbReference type="EMBL" id="RAQ29963.1"/>
    </source>
</evidence>
<keyword evidence="2" id="KW-0808">Transferase</keyword>
<proteinExistence type="predicted"/>
<sequence>MRRNAFEQTINHQNPDHLILDLGGCPLSGMDGNAAKKLSDLLGYRGYETLMGYGIDERILKYLDIDTRGVGWILRPEKSVYQKISDTEYIDEWGLRRVFTGMYWDIVENPLRGATLMDLENYPFPDPYTISQKELDEIAASAKKLYRETDYIICASHPTYGIFELGCWMCGFDDFMIKMALEPEFVTRFFEIIFNYQKVVSEMYYSAVGDYIHYTSSGDDFATQSSTFISNDMFNEMIKPYFKERIALTKKLTKAKFLHHSCGSVFPLIPDLIDAGVEILNPIQPTNASMSPANLKQFYGRQIVFHGGLDTQDLLPHGNQASIEQGVKALLDDIYVDGGYIFAAAHNIQDDVPPENIIHMFQAARKISDRR</sequence>
<name>A0A328UK89_9FIRM</name>
<dbReference type="GO" id="GO:0006779">
    <property type="term" value="P:porphyrin-containing compound biosynthetic process"/>
    <property type="evidence" value="ECO:0007669"/>
    <property type="project" value="InterPro"/>
</dbReference>
<evidence type="ECO:0000313" key="3">
    <source>
        <dbReference type="Proteomes" id="UP000249377"/>
    </source>
</evidence>
<feature type="domain" description="Uroporphyrinogen decarboxylase (URO-D)" evidence="1">
    <location>
        <begin position="107"/>
        <end position="366"/>
    </location>
</feature>
<dbReference type="Gene3D" id="3.20.20.210">
    <property type="match status" value="1"/>
</dbReference>
<comment type="caution">
    <text evidence="2">The sequence shown here is derived from an EMBL/GenBank/DDBJ whole genome shotgun (WGS) entry which is preliminary data.</text>
</comment>
<dbReference type="GO" id="GO:0004853">
    <property type="term" value="F:uroporphyrinogen decarboxylase activity"/>
    <property type="evidence" value="ECO:0007669"/>
    <property type="project" value="InterPro"/>
</dbReference>
<dbReference type="Proteomes" id="UP000249377">
    <property type="component" value="Unassembled WGS sequence"/>
</dbReference>
<dbReference type="RefSeq" id="WP_112331159.1">
    <property type="nucleotide sequence ID" value="NZ_QLYR01000001.1"/>
</dbReference>
<dbReference type="InterPro" id="IPR000257">
    <property type="entry name" value="Uroporphyrinogen_deCOase"/>
</dbReference>
<dbReference type="SUPFAM" id="SSF51726">
    <property type="entry name" value="UROD/MetE-like"/>
    <property type="match status" value="1"/>
</dbReference>
<accession>A0A328UK89</accession>
<gene>
    <name evidence="2" type="ORF">DPQ25_00110</name>
</gene>
<dbReference type="InterPro" id="IPR052024">
    <property type="entry name" value="Methanogen_methyltrans"/>
</dbReference>
<organism evidence="2 3">
    <name type="scientific">Hydrogeniiclostridium mannosilyticum</name>
    <dbReference type="NCBI Taxonomy" id="2764322"/>
    <lineage>
        <taxon>Bacteria</taxon>
        <taxon>Bacillati</taxon>
        <taxon>Bacillota</taxon>
        <taxon>Clostridia</taxon>
        <taxon>Eubacteriales</taxon>
        <taxon>Acutalibacteraceae</taxon>
        <taxon>Hydrogeniiclostridium</taxon>
    </lineage>
</organism>
<protein>
    <submittedName>
        <fullName evidence="2">Methyltransferase</fullName>
    </submittedName>
</protein>
<dbReference type="Pfam" id="PF01208">
    <property type="entry name" value="URO-D"/>
    <property type="match status" value="1"/>
</dbReference>
<keyword evidence="2" id="KW-0489">Methyltransferase</keyword>
<dbReference type="AlphaFoldDB" id="A0A328UK89"/>
<dbReference type="GO" id="GO:0032259">
    <property type="term" value="P:methylation"/>
    <property type="evidence" value="ECO:0007669"/>
    <property type="project" value="UniProtKB-KW"/>
</dbReference>
<dbReference type="PANTHER" id="PTHR47099">
    <property type="entry name" value="METHYLCOBAMIDE:COM METHYLTRANSFERASE MTBA"/>
    <property type="match status" value="1"/>
</dbReference>
<evidence type="ECO:0000259" key="1">
    <source>
        <dbReference type="Pfam" id="PF01208"/>
    </source>
</evidence>